<dbReference type="GO" id="GO:0016020">
    <property type="term" value="C:membrane"/>
    <property type="evidence" value="ECO:0007669"/>
    <property type="project" value="TreeGrafter"/>
</dbReference>
<comment type="cofactor">
    <cofactor evidence="1">
        <name>Mo-bis(molybdopterin guanine dinucleotide)</name>
        <dbReference type="ChEBI" id="CHEBI:60539"/>
    </cofactor>
</comment>
<dbReference type="CDD" id="cd02787">
    <property type="entry name" value="MopB_CT_ydeP"/>
    <property type="match status" value="1"/>
</dbReference>
<dbReference type="EMBL" id="AE008918">
    <property type="protein sequence ID" value="AAL53620.1"/>
    <property type="molecule type" value="Genomic_DNA"/>
</dbReference>
<dbReference type="eggNOG" id="COG0243">
    <property type="taxonomic scope" value="Bacteria"/>
</dbReference>
<evidence type="ECO:0000256" key="2">
    <source>
        <dbReference type="ARBA" id="ARBA00001966"/>
    </source>
</evidence>
<feature type="domain" description="Molybdopterin dinucleotide-binding" evidence="11">
    <location>
        <begin position="668"/>
        <end position="752"/>
    </location>
</feature>
<proteinExistence type="inferred from homology"/>
<evidence type="ECO:0000313" key="13">
    <source>
        <dbReference type="Proteomes" id="UP000000419"/>
    </source>
</evidence>
<keyword evidence="6" id="KW-0479">Metal-binding</keyword>
<dbReference type="PIR" id="AI3556">
    <property type="entry name" value="AI3556"/>
</dbReference>
<evidence type="ECO:0000256" key="1">
    <source>
        <dbReference type="ARBA" id="ARBA00001942"/>
    </source>
</evidence>
<dbReference type="InterPro" id="IPR041953">
    <property type="entry name" value="YdeP_MopB"/>
</dbReference>
<evidence type="ECO:0000256" key="5">
    <source>
        <dbReference type="ARBA" id="ARBA00022505"/>
    </source>
</evidence>
<dbReference type="SUPFAM" id="SSF50692">
    <property type="entry name" value="ADC-like"/>
    <property type="match status" value="1"/>
</dbReference>
<dbReference type="InterPro" id="IPR050123">
    <property type="entry name" value="Prok_molybdopt-oxidoreductase"/>
</dbReference>
<dbReference type="GO" id="GO:0043546">
    <property type="term" value="F:molybdopterin cofactor binding"/>
    <property type="evidence" value="ECO:0007669"/>
    <property type="project" value="InterPro"/>
</dbReference>
<dbReference type="InterPro" id="IPR006657">
    <property type="entry name" value="MoPterin_dinucl-bd_dom"/>
</dbReference>
<name>Q8YCZ9_BRUME</name>
<organism evidence="12 13">
    <name type="scientific">Brucella melitensis biotype 1 (strain ATCC 23456 / CCUG 17765 / NCTC 10094 / 16M)</name>
    <dbReference type="NCBI Taxonomy" id="224914"/>
    <lineage>
        <taxon>Bacteria</taxon>
        <taxon>Pseudomonadati</taxon>
        <taxon>Pseudomonadota</taxon>
        <taxon>Alphaproteobacteria</taxon>
        <taxon>Hyphomicrobiales</taxon>
        <taxon>Brucellaceae</taxon>
        <taxon>Brucella/Ochrobactrum group</taxon>
        <taxon>Brucella</taxon>
    </lineage>
</organism>
<dbReference type="Pfam" id="PF01568">
    <property type="entry name" value="Molydop_binding"/>
    <property type="match status" value="1"/>
</dbReference>
<keyword evidence="5" id="KW-0500">Molybdenum</keyword>
<keyword evidence="13" id="KW-1185">Reference proteome</keyword>
<dbReference type="Gene3D" id="3.40.228.10">
    <property type="entry name" value="Dimethylsulfoxide Reductase, domain 2"/>
    <property type="match status" value="1"/>
</dbReference>
<evidence type="ECO:0000313" key="12">
    <source>
        <dbReference type="EMBL" id="AAL53620.1"/>
    </source>
</evidence>
<dbReference type="GO" id="GO:0045333">
    <property type="term" value="P:cellular respiration"/>
    <property type="evidence" value="ECO:0007669"/>
    <property type="project" value="UniProtKB-ARBA"/>
</dbReference>
<evidence type="ECO:0000256" key="9">
    <source>
        <dbReference type="ARBA" id="ARBA00023014"/>
    </source>
</evidence>
<dbReference type="NCBIfam" id="TIGR01701">
    <property type="entry name" value="Fdhalpha-like"/>
    <property type="match status" value="1"/>
</dbReference>
<dbReference type="GO" id="GO:0030151">
    <property type="term" value="F:molybdenum ion binding"/>
    <property type="evidence" value="ECO:0007669"/>
    <property type="project" value="InterPro"/>
</dbReference>
<evidence type="ECO:0000259" key="10">
    <source>
        <dbReference type="Pfam" id="PF00384"/>
    </source>
</evidence>
<dbReference type="Proteomes" id="UP000000419">
    <property type="component" value="Chromosome II"/>
</dbReference>
<keyword evidence="8" id="KW-0408">Iron</keyword>
<dbReference type="CDD" id="cd02767">
    <property type="entry name" value="MopB_ydeP"/>
    <property type="match status" value="1"/>
</dbReference>
<evidence type="ECO:0000256" key="8">
    <source>
        <dbReference type="ARBA" id="ARBA00023004"/>
    </source>
</evidence>
<evidence type="ECO:0000256" key="6">
    <source>
        <dbReference type="ARBA" id="ARBA00022723"/>
    </source>
</evidence>
<feature type="domain" description="Molybdopterin oxidoreductase" evidence="10">
    <location>
        <begin position="129"/>
        <end position="424"/>
    </location>
</feature>
<dbReference type="KEGG" id="bme:BMEII0378"/>
<dbReference type="PANTHER" id="PTHR43105:SF4">
    <property type="entry name" value="PROTEIN YDEP"/>
    <property type="match status" value="1"/>
</dbReference>
<evidence type="ECO:0000256" key="3">
    <source>
        <dbReference type="ARBA" id="ARBA00010312"/>
    </source>
</evidence>
<comment type="cofactor">
    <cofactor evidence="2">
        <name>[4Fe-4S] cluster</name>
        <dbReference type="ChEBI" id="CHEBI:49883"/>
    </cofactor>
</comment>
<dbReference type="InterPro" id="IPR010046">
    <property type="entry name" value="Mopterin_OxRdtse_a_bac"/>
</dbReference>
<reference evidence="12 13" key="1">
    <citation type="journal article" date="2002" name="Proc. Natl. Acad. Sci. U.S.A.">
        <title>The genome sequence of the facultative intracellular pathogen Brucella melitensis.</title>
        <authorList>
            <person name="DelVecchio V.G."/>
            <person name="Kapatral V."/>
            <person name="Redkar R.J."/>
            <person name="Patra G."/>
            <person name="Mujer C."/>
            <person name="Los T."/>
            <person name="Ivanova N."/>
            <person name="Anderson I."/>
            <person name="Bhattacharyya A."/>
            <person name="Lykidis A."/>
            <person name="Reznik G."/>
            <person name="Jablonski L."/>
            <person name="Larsen N."/>
            <person name="D'Souza M."/>
            <person name="Bernal A."/>
            <person name="Mazur M."/>
            <person name="Goltsman E."/>
            <person name="Selkov E."/>
            <person name="Elzer P.H."/>
            <person name="Hagius S."/>
            <person name="O'Callaghan D."/>
            <person name="Letesson J.J."/>
            <person name="Haselkorn R."/>
            <person name="Kyrpides N."/>
            <person name="Overbeek R."/>
        </authorList>
    </citation>
    <scope>NUCLEOTIDE SEQUENCE [LARGE SCALE GENOMIC DNA]</scope>
    <source>
        <strain evidence="13">ATCC 23456 / CCUG 17765 / NCTC 10094 / 16M</strain>
    </source>
</reference>
<dbReference type="GO" id="GO:1990204">
    <property type="term" value="C:oxidoreductase complex"/>
    <property type="evidence" value="ECO:0007669"/>
    <property type="project" value="UniProtKB-ARBA"/>
</dbReference>
<dbReference type="InterPro" id="IPR037951">
    <property type="entry name" value="MopB_CT_YdeP"/>
</dbReference>
<dbReference type="EC" id="1.2.1.2" evidence="12"/>
<protein>
    <submittedName>
        <fullName evidence="12">Formate dehydrogenase alpha chain</fullName>
        <ecNumber evidence="12">1.2.1.2</ecNumber>
    </submittedName>
</protein>
<keyword evidence="4" id="KW-0004">4Fe-4S</keyword>
<evidence type="ECO:0000256" key="4">
    <source>
        <dbReference type="ARBA" id="ARBA00022485"/>
    </source>
</evidence>
<evidence type="ECO:0000256" key="7">
    <source>
        <dbReference type="ARBA" id="ARBA00023002"/>
    </source>
</evidence>
<dbReference type="Pfam" id="PF00384">
    <property type="entry name" value="Molybdopterin"/>
    <property type="match status" value="1"/>
</dbReference>
<dbReference type="PANTHER" id="PTHR43105">
    <property type="entry name" value="RESPIRATORY NITRATE REDUCTASE"/>
    <property type="match status" value="1"/>
</dbReference>
<dbReference type="GO" id="GO:0051539">
    <property type="term" value="F:4 iron, 4 sulfur cluster binding"/>
    <property type="evidence" value="ECO:0007669"/>
    <property type="project" value="UniProtKB-KW"/>
</dbReference>
<dbReference type="PIRSF" id="PIRSF000144">
    <property type="entry name" value="CbbBc"/>
    <property type="match status" value="1"/>
</dbReference>
<dbReference type="InterPro" id="IPR009010">
    <property type="entry name" value="Asp_de-COase-like_dom_sf"/>
</dbReference>
<dbReference type="AlphaFoldDB" id="Q8YCZ9"/>
<sequence>MLAGHGGQALCLQDEEMSKGKKTGFIGKRSSAAGGWGALKSCGQQLLASGAPLAGARALLKANQPDGFDCPGCAWGDPEHGSSFEFCENGVKAVAWEATDRRTTPAFFREHTVSKLREWTDYDLENTGRLTHPMRYNTATDKYEAVEWDEAFQAIGGILKSFDTPDRVEFYTSGRASNEAAFLYQLFVRAYGTNNFPDCSNMCHEASGVALTQSVGVGKGTVLLEDFEQADAIFVVGQNPGTNHPRMLGDLRRAAERGARIVAFNPVRERGLERFADPQDKLEMLHGGSEPITSDYFQPRLGGDLAAFRGMAKAVFAADDAALAAGRPSVLDRAFLAAHTAELEAYRAAVDATSWDEIEDQSGLLRQSLERAAEIYMQAGRVICTWAMGITQHRHSVITIREITNFMLLRGNIGKPGAGLCPVRGHSNVQGDRTVGINEHPPVAFLDALEREFGFKPPREPGHNVLGAIGAMLDGTAQAFVALGGNFARATPDSPIISRALSSQRLTVHIATKLNHSHLVPGRDSFILPCLGRTEIDLNSKGVAQIVTVEDSMSMVHGSGGINQPASPLLRSEVAIIAGMANATLGPKPVDWLALADDYDLIREHIARVLPDFHDYNRRVRVPRGFHLRNAARDLEWNTPTGKATFWTGALPQAIEHQQVRDKPGRYVLQTFRSHDQYNTTIYGMNDRYRGVYGERHVVFMNPLDMADLGVEAGDRADIVGEFDDGVERVAANFRFVPYDIPRGCIAGYYPEMNVLVPLGSAGDESDTPTSKSIIVSFRLNRTKAA</sequence>
<accession>Q8YCZ9</accession>
<keyword evidence="7 12" id="KW-0560">Oxidoreductase</keyword>
<dbReference type="PRO" id="PR:Q8YCZ9"/>
<comment type="similarity">
    <text evidence="3">Belongs to the prokaryotic molybdopterin-containing oxidoreductase family.</text>
</comment>
<gene>
    <name evidence="12" type="ordered locus">BMEII0378</name>
</gene>
<dbReference type="InterPro" id="IPR006656">
    <property type="entry name" value="Mopterin_OxRdtase"/>
</dbReference>
<dbReference type="SUPFAM" id="SSF53706">
    <property type="entry name" value="Formate dehydrogenase/DMSO reductase, domains 1-3"/>
    <property type="match status" value="1"/>
</dbReference>
<evidence type="ECO:0000259" key="11">
    <source>
        <dbReference type="Pfam" id="PF01568"/>
    </source>
</evidence>
<keyword evidence="9" id="KW-0411">Iron-sulfur</keyword>
<dbReference type="GO" id="GO:0008863">
    <property type="term" value="F:formate dehydrogenase (NAD+) activity"/>
    <property type="evidence" value="ECO:0007669"/>
    <property type="project" value="InterPro"/>
</dbReference>